<dbReference type="Proteomes" id="UP000605427">
    <property type="component" value="Unassembled WGS sequence"/>
</dbReference>
<organism evidence="1 2">
    <name type="scientific">Saccharibacillus endophyticus</name>
    <dbReference type="NCBI Taxonomy" id="2060666"/>
    <lineage>
        <taxon>Bacteria</taxon>
        <taxon>Bacillati</taxon>
        <taxon>Bacillota</taxon>
        <taxon>Bacilli</taxon>
        <taxon>Bacillales</taxon>
        <taxon>Paenibacillaceae</taxon>
        <taxon>Saccharibacillus</taxon>
    </lineage>
</organism>
<evidence type="ECO:0000313" key="1">
    <source>
        <dbReference type="EMBL" id="GGH70860.1"/>
    </source>
</evidence>
<keyword evidence="2" id="KW-1185">Reference proteome</keyword>
<dbReference type="RefSeq" id="WP_172239214.1">
    <property type="nucleotide sequence ID" value="NZ_BMDD01000001.1"/>
</dbReference>
<gene>
    <name evidence="1" type="ORF">GCM10007362_07370</name>
</gene>
<dbReference type="EMBL" id="BMDD01000001">
    <property type="protein sequence ID" value="GGH70860.1"/>
    <property type="molecule type" value="Genomic_DNA"/>
</dbReference>
<reference evidence="2" key="1">
    <citation type="journal article" date="2019" name="Int. J. Syst. Evol. Microbiol.">
        <title>The Global Catalogue of Microorganisms (GCM) 10K type strain sequencing project: providing services to taxonomists for standard genome sequencing and annotation.</title>
        <authorList>
            <consortium name="The Broad Institute Genomics Platform"/>
            <consortium name="The Broad Institute Genome Sequencing Center for Infectious Disease"/>
            <person name="Wu L."/>
            <person name="Ma J."/>
        </authorList>
    </citation>
    <scope>NUCLEOTIDE SEQUENCE [LARGE SCALE GENOMIC DNA]</scope>
    <source>
        <strain evidence="2">CCM 8702</strain>
    </source>
</reference>
<protein>
    <submittedName>
        <fullName evidence="1">Uncharacterized protein</fullName>
    </submittedName>
</protein>
<evidence type="ECO:0000313" key="2">
    <source>
        <dbReference type="Proteomes" id="UP000605427"/>
    </source>
</evidence>
<name>A0ABQ1ZLR0_9BACL</name>
<sequence>MGSTLETGGFFIAQKGPTFNRYSAKTTRSRSEPGNDYRNTCTESFFSYAKAEQLYAENPKTFEEAKYQITIGTGMRKE</sequence>
<accession>A0ABQ1ZLR0</accession>
<proteinExistence type="predicted"/>
<comment type="caution">
    <text evidence="1">The sequence shown here is derived from an EMBL/GenBank/DDBJ whole genome shotgun (WGS) entry which is preliminary data.</text>
</comment>